<proteinExistence type="predicted"/>
<feature type="non-terminal residue" evidence="1">
    <location>
        <position position="1"/>
    </location>
</feature>
<evidence type="ECO:0000313" key="2">
    <source>
        <dbReference type="Proteomes" id="UP000807159"/>
    </source>
</evidence>
<sequence length="71" mass="7474">AGGELRWSCAVEDGCDLGTGGGMKSCLMLKLMPVLYFVVGRVRAAVDEDSSCWCVEDSGYVSCGATEMDDA</sequence>
<name>A0A8T2WD63_POPDE</name>
<reference evidence="1" key="1">
    <citation type="journal article" date="2021" name="J. Hered.">
        <title>Genome Assembly of Salicaceae Populus deltoides (Eastern Cottonwood) I-69 Based on Nanopore Sequencing and Hi-C Technologies.</title>
        <authorList>
            <person name="Bai S."/>
            <person name="Wu H."/>
            <person name="Zhang J."/>
            <person name="Pan Z."/>
            <person name="Zhao W."/>
            <person name="Li Z."/>
            <person name="Tong C."/>
        </authorList>
    </citation>
    <scope>NUCLEOTIDE SEQUENCE</scope>
    <source>
        <tissue evidence="1">Leaf</tissue>
    </source>
</reference>
<dbReference type="Proteomes" id="UP000807159">
    <property type="component" value="Unassembled WGS sequence"/>
</dbReference>
<dbReference type="AlphaFoldDB" id="A0A8T2WD63"/>
<dbReference type="EMBL" id="JACEGQ020000216">
    <property type="protein sequence ID" value="KAH8479376.1"/>
    <property type="molecule type" value="Genomic_DNA"/>
</dbReference>
<comment type="caution">
    <text evidence="1">The sequence shown here is derived from an EMBL/GenBank/DDBJ whole genome shotgun (WGS) entry which is preliminary data.</text>
</comment>
<accession>A0A8T2WD63</accession>
<organism evidence="1 2">
    <name type="scientific">Populus deltoides</name>
    <name type="common">Eastern poplar</name>
    <name type="synonym">Eastern cottonwood</name>
    <dbReference type="NCBI Taxonomy" id="3696"/>
    <lineage>
        <taxon>Eukaryota</taxon>
        <taxon>Viridiplantae</taxon>
        <taxon>Streptophyta</taxon>
        <taxon>Embryophyta</taxon>
        <taxon>Tracheophyta</taxon>
        <taxon>Spermatophyta</taxon>
        <taxon>Magnoliopsida</taxon>
        <taxon>eudicotyledons</taxon>
        <taxon>Gunneridae</taxon>
        <taxon>Pentapetalae</taxon>
        <taxon>rosids</taxon>
        <taxon>fabids</taxon>
        <taxon>Malpighiales</taxon>
        <taxon>Salicaceae</taxon>
        <taxon>Saliceae</taxon>
        <taxon>Populus</taxon>
    </lineage>
</organism>
<gene>
    <name evidence="1" type="ORF">H0E87_031650</name>
</gene>
<protein>
    <submittedName>
        <fullName evidence="1">Uncharacterized protein</fullName>
    </submittedName>
</protein>
<evidence type="ECO:0000313" key="1">
    <source>
        <dbReference type="EMBL" id="KAH8479376.1"/>
    </source>
</evidence>
<keyword evidence="2" id="KW-1185">Reference proteome</keyword>